<dbReference type="InterPro" id="IPR002078">
    <property type="entry name" value="Sigma_54_int"/>
</dbReference>
<gene>
    <name evidence="5" type="ORF">DB30_06134</name>
</gene>
<dbReference type="Gene3D" id="1.10.10.60">
    <property type="entry name" value="Homeodomain-like"/>
    <property type="match status" value="1"/>
</dbReference>
<dbReference type="PROSITE" id="PS00688">
    <property type="entry name" value="SIGMA54_INTERACT_3"/>
    <property type="match status" value="1"/>
</dbReference>
<dbReference type="PANTHER" id="PTHR32071:SF117">
    <property type="entry name" value="PTS-DEPENDENT DIHYDROXYACETONE KINASE OPERON REGULATORY PROTEIN-RELATED"/>
    <property type="match status" value="1"/>
</dbReference>
<dbReference type="InterPro" id="IPR009057">
    <property type="entry name" value="Homeodomain-like_sf"/>
</dbReference>
<dbReference type="InterPro" id="IPR025944">
    <property type="entry name" value="Sigma_54_int_dom_CS"/>
</dbReference>
<organism evidence="5 6">
    <name type="scientific">Enhygromyxa salina</name>
    <dbReference type="NCBI Taxonomy" id="215803"/>
    <lineage>
        <taxon>Bacteria</taxon>
        <taxon>Pseudomonadati</taxon>
        <taxon>Myxococcota</taxon>
        <taxon>Polyangia</taxon>
        <taxon>Nannocystales</taxon>
        <taxon>Nannocystaceae</taxon>
        <taxon>Enhygromyxa</taxon>
    </lineage>
</organism>
<keyword evidence="3" id="KW-0238">DNA-binding</keyword>
<dbReference type="GO" id="GO:0005524">
    <property type="term" value="F:ATP binding"/>
    <property type="evidence" value="ECO:0007669"/>
    <property type="project" value="UniProtKB-KW"/>
</dbReference>
<evidence type="ECO:0000256" key="2">
    <source>
        <dbReference type="ARBA" id="ARBA00022840"/>
    </source>
</evidence>
<comment type="caution">
    <text evidence="5">The sequence shown here is derived from an EMBL/GenBank/DDBJ whole genome shotgun (WGS) entry which is preliminary data.</text>
</comment>
<name>A0A0C2CZ76_9BACT</name>
<dbReference type="EMBL" id="JMCC02000062">
    <property type="protein sequence ID" value="KIG14945.1"/>
    <property type="molecule type" value="Genomic_DNA"/>
</dbReference>
<evidence type="ECO:0000313" key="5">
    <source>
        <dbReference type="EMBL" id="KIG14945.1"/>
    </source>
</evidence>
<evidence type="ECO:0000313" key="6">
    <source>
        <dbReference type="Proteomes" id="UP000031599"/>
    </source>
</evidence>
<dbReference type="SUPFAM" id="SSF46689">
    <property type="entry name" value="Homeodomain-like"/>
    <property type="match status" value="1"/>
</dbReference>
<dbReference type="PROSITE" id="PS50045">
    <property type="entry name" value="SIGMA54_INTERACT_4"/>
    <property type="match status" value="1"/>
</dbReference>
<sequence>MRVIAACQRDSWPGNVRELRNVLDRALALSPEAHSFDQLRISLPGEASREDDELLVRTLLPYAEAKQLLLDGFERRYLRDLLVRNDGNISAAGREAQLDRKHLRSLLRKHGLI</sequence>
<dbReference type="GO" id="GO:0003677">
    <property type="term" value="F:DNA binding"/>
    <property type="evidence" value="ECO:0007669"/>
    <property type="project" value="UniProtKB-KW"/>
</dbReference>
<evidence type="ECO:0000256" key="1">
    <source>
        <dbReference type="ARBA" id="ARBA00022741"/>
    </source>
</evidence>
<dbReference type="InterPro" id="IPR058031">
    <property type="entry name" value="AAA_lid_NorR"/>
</dbReference>
<keyword evidence="1" id="KW-0547">Nucleotide-binding</keyword>
<dbReference type="Gene3D" id="1.10.8.60">
    <property type="match status" value="1"/>
</dbReference>
<feature type="domain" description="Sigma-54 factor interaction" evidence="4">
    <location>
        <begin position="1"/>
        <end position="28"/>
    </location>
</feature>
<evidence type="ECO:0000259" key="4">
    <source>
        <dbReference type="PROSITE" id="PS50045"/>
    </source>
</evidence>
<dbReference type="PANTHER" id="PTHR32071">
    <property type="entry name" value="TRANSCRIPTIONAL REGULATORY PROTEIN"/>
    <property type="match status" value="1"/>
</dbReference>
<dbReference type="AlphaFoldDB" id="A0A0C2CZ76"/>
<dbReference type="GO" id="GO:0006355">
    <property type="term" value="P:regulation of DNA-templated transcription"/>
    <property type="evidence" value="ECO:0007669"/>
    <property type="project" value="InterPro"/>
</dbReference>
<dbReference type="Proteomes" id="UP000031599">
    <property type="component" value="Unassembled WGS sequence"/>
</dbReference>
<reference evidence="5 6" key="1">
    <citation type="submission" date="2014-12" db="EMBL/GenBank/DDBJ databases">
        <title>Genome assembly of Enhygromyxa salina DSM 15201.</title>
        <authorList>
            <person name="Sharma G."/>
            <person name="Subramanian S."/>
        </authorList>
    </citation>
    <scope>NUCLEOTIDE SEQUENCE [LARGE SCALE GENOMIC DNA]</scope>
    <source>
        <strain evidence="5 6">DSM 15201</strain>
    </source>
</reference>
<proteinExistence type="predicted"/>
<keyword evidence="2" id="KW-0067">ATP-binding</keyword>
<dbReference type="Pfam" id="PF25601">
    <property type="entry name" value="AAA_lid_14"/>
    <property type="match status" value="1"/>
</dbReference>
<accession>A0A0C2CZ76</accession>
<evidence type="ECO:0000256" key="3">
    <source>
        <dbReference type="ARBA" id="ARBA00023125"/>
    </source>
</evidence>
<protein>
    <submittedName>
        <fullName evidence="5">Sigma-54 dependent transcriptional regulator, Fis family protein</fullName>
    </submittedName>
</protein>